<dbReference type="PANTHER" id="PTHR12469:SF2">
    <property type="entry name" value="SUCCINATE DEHYDROGENASE ASSEMBLY FACTOR 2, MITOCHONDRIAL"/>
    <property type="match status" value="1"/>
</dbReference>
<evidence type="ECO:0000256" key="3">
    <source>
        <dbReference type="ARBA" id="ARBA00023186"/>
    </source>
</evidence>
<dbReference type="InterPro" id="IPR036714">
    <property type="entry name" value="SDH_sf"/>
</dbReference>
<protein>
    <recommendedName>
        <fullName evidence="2">FAD assembly factor SdhE</fullName>
    </recommendedName>
</protein>
<keyword evidence="3" id="KW-0143">Chaperone</keyword>
<organism evidence="4 5">
    <name type="scientific">Hyphobacterium lacteum</name>
    <dbReference type="NCBI Taxonomy" id="3116575"/>
    <lineage>
        <taxon>Bacteria</taxon>
        <taxon>Pseudomonadati</taxon>
        <taxon>Pseudomonadota</taxon>
        <taxon>Alphaproteobacteria</taxon>
        <taxon>Maricaulales</taxon>
        <taxon>Maricaulaceae</taxon>
        <taxon>Hyphobacterium</taxon>
    </lineage>
</organism>
<sequence>MSDPHAIRRRRLLFRAEHRGFKEADLVIGGFARARLQSMTESELDEFEALLEIPDQDLYAWVVSREEAPEDVNGPVFRALAKSAHAVSRT</sequence>
<dbReference type="InterPro" id="IPR005631">
    <property type="entry name" value="SDH"/>
</dbReference>
<dbReference type="Proteomes" id="UP001354971">
    <property type="component" value="Unassembled WGS sequence"/>
</dbReference>
<dbReference type="RefSeq" id="WP_330197643.1">
    <property type="nucleotide sequence ID" value="NZ_JAZDRP010000001.1"/>
</dbReference>
<dbReference type="Pfam" id="PF03937">
    <property type="entry name" value="Sdh5"/>
    <property type="match status" value="1"/>
</dbReference>
<evidence type="ECO:0000313" key="4">
    <source>
        <dbReference type="EMBL" id="MEE2524979.1"/>
    </source>
</evidence>
<dbReference type="EMBL" id="JAZDRP010000001">
    <property type="protein sequence ID" value="MEE2524979.1"/>
    <property type="molecule type" value="Genomic_DNA"/>
</dbReference>
<comment type="similarity">
    <text evidence="1">Belongs to the SdhE FAD assembly factor family.</text>
</comment>
<comment type="caution">
    <text evidence="4">The sequence shown here is derived from an EMBL/GenBank/DDBJ whole genome shotgun (WGS) entry which is preliminary data.</text>
</comment>
<dbReference type="PANTHER" id="PTHR12469">
    <property type="entry name" value="PROTEIN EMI5 HOMOLOG, MITOCHONDRIAL"/>
    <property type="match status" value="1"/>
</dbReference>
<name>A0ABU7LN07_9PROT</name>
<accession>A0ABU7LN07</accession>
<proteinExistence type="inferred from homology"/>
<evidence type="ECO:0000256" key="1">
    <source>
        <dbReference type="ARBA" id="ARBA00008571"/>
    </source>
</evidence>
<evidence type="ECO:0000313" key="5">
    <source>
        <dbReference type="Proteomes" id="UP001354971"/>
    </source>
</evidence>
<dbReference type="Gene3D" id="1.10.150.250">
    <property type="entry name" value="Flavinator of succinate dehydrogenase"/>
    <property type="match status" value="1"/>
</dbReference>
<dbReference type="SUPFAM" id="SSF109910">
    <property type="entry name" value="YgfY-like"/>
    <property type="match status" value="1"/>
</dbReference>
<evidence type="ECO:0000256" key="2">
    <source>
        <dbReference type="ARBA" id="ARBA00019418"/>
    </source>
</evidence>
<reference evidence="4 5" key="1">
    <citation type="submission" date="2024-01" db="EMBL/GenBank/DDBJ databases">
        <title>Hyphobacterium bacterium isolated from marine sediment.</title>
        <authorList>
            <person name="Zhao S."/>
        </authorList>
    </citation>
    <scope>NUCLEOTIDE SEQUENCE [LARGE SCALE GENOMIC DNA]</scope>
    <source>
        <strain evidence="5">HN65</strain>
    </source>
</reference>
<keyword evidence="5" id="KW-1185">Reference proteome</keyword>
<gene>
    <name evidence="4" type="ORF">V0U79_01260</name>
</gene>